<dbReference type="InterPro" id="IPR044005">
    <property type="entry name" value="DZR_2"/>
</dbReference>
<dbReference type="EMBL" id="BJYZ01000021">
    <property type="protein sequence ID" value="GEO40402.1"/>
    <property type="molecule type" value="Genomic_DNA"/>
</dbReference>
<dbReference type="CDD" id="cd06223">
    <property type="entry name" value="PRTases_typeI"/>
    <property type="match status" value="1"/>
</dbReference>
<evidence type="ECO:0000259" key="3">
    <source>
        <dbReference type="Pfam" id="PF18912"/>
    </source>
</evidence>
<organism evidence="4 5">
    <name type="scientific">Skermanella aerolata</name>
    <dbReference type="NCBI Taxonomy" id="393310"/>
    <lineage>
        <taxon>Bacteria</taxon>
        <taxon>Pseudomonadati</taxon>
        <taxon>Pseudomonadota</taxon>
        <taxon>Alphaproteobacteria</taxon>
        <taxon>Rhodospirillales</taxon>
        <taxon>Azospirillaceae</taxon>
        <taxon>Skermanella</taxon>
    </lineage>
</organism>
<dbReference type="Gene3D" id="3.40.50.2020">
    <property type="match status" value="1"/>
</dbReference>
<dbReference type="Pfam" id="PF18912">
    <property type="entry name" value="DZR_2"/>
    <property type="match status" value="1"/>
</dbReference>
<evidence type="ECO:0000259" key="2">
    <source>
        <dbReference type="Pfam" id="PF00156"/>
    </source>
</evidence>
<evidence type="ECO:0000256" key="1">
    <source>
        <dbReference type="ARBA" id="ARBA00008007"/>
    </source>
</evidence>
<name>A0A512DVB6_9PROT</name>
<dbReference type="SUPFAM" id="SSF53271">
    <property type="entry name" value="PRTase-like"/>
    <property type="match status" value="1"/>
</dbReference>
<dbReference type="RefSeq" id="WP_044429936.1">
    <property type="nucleotide sequence ID" value="NZ_BJYZ01000021.1"/>
</dbReference>
<sequence>MSIKPSLSRFLAGMGRTALDAILPPRCLSCAGTVDRQGTLCLSCWSGLTFISPPHCACCGEPFDITLAVDASDTLLCATCIGQTPAYGRARSVLTYDDGCRGMILGFKHADQTYAASAFGAWLARAGAELLVPETVLAPVPLHRWKLFARRYNQAALLAHAVGRHAGLAVLPSLLVRHRRTTPQGGHSRTGRRRNVRGAFHVRPRLVERVRGKPVVLIDDVLTTGATVSECARVLLRAGASRVDVLTLARVPNGGIWRN</sequence>
<feature type="domain" description="Double zinc ribbon" evidence="3">
    <location>
        <begin position="18"/>
        <end position="80"/>
    </location>
</feature>
<protein>
    <submittedName>
        <fullName evidence="4">Phosphoribosyltransferase</fullName>
    </submittedName>
</protein>
<comment type="similarity">
    <text evidence="1">Belongs to the ComF/GntX family.</text>
</comment>
<comment type="caution">
    <text evidence="4">The sequence shown here is derived from an EMBL/GenBank/DDBJ whole genome shotgun (WGS) entry which is preliminary data.</text>
</comment>
<dbReference type="InterPro" id="IPR000836">
    <property type="entry name" value="PRTase_dom"/>
</dbReference>
<keyword evidence="5" id="KW-1185">Reference proteome</keyword>
<dbReference type="InterPro" id="IPR029057">
    <property type="entry name" value="PRTase-like"/>
</dbReference>
<dbReference type="Proteomes" id="UP000321523">
    <property type="component" value="Unassembled WGS sequence"/>
</dbReference>
<dbReference type="InterPro" id="IPR051910">
    <property type="entry name" value="ComF/GntX_DNA_util-trans"/>
</dbReference>
<dbReference type="GO" id="GO:0016757">
    <property type="term" value="F:glycosyltransferase activity"/>
    <property type="evidence" value="ECO:0007669"/>
    <property type="project" value="UniProtKB-KW"/>
</dbReference>
<accession>A0A512DVB6</accession>
<keyword evidence="4" id="KW-0328">Glycosyltransferase</keyword>
<dbReference type="OrthoDB" id="9779910at2"/>
<reference evidence="4 5" key="1">
    <citation type="submission" date="2019-07" db="EMBL/GenBank/DDBJ databases">
        <title>Whole genome shotgun sequence of Skermanella aerolata NBRC 106429.</title>
        <authorList>
            <person name="Hosoyama A."/>
            <person name="Uohara A."/>
            <person name="Ohji S."/>
            <person name="Ichikawa N."/>
        </authorList>
    </citation>
    <scope>NUCLEOTIDE SEQUENCE [LARGE SCALE GENOMIC DNA]</scope>
    <source>
        <strain evidence="4 5">NBRC 106429</strain>
    </source>
</reference>
<evidence type="ECO:0000313" key="5">
    <source>
        <dbReference type="Proteomes" id="UP000321523"/>
    </source>
</evidence>
<dbReference type="PANTHER" id="PTHR47505">
    <property type="entry name" value="DNA UTILIZATION PROTEIN YHGH"/>
    <property type="match status" value="1"/>
</dbReference>
<gene>
    <name evidence="4" type="ORF">SAE02_45500</name>
</gene>
<evidence type="ECO:0000313" key="4">
    <source>
        <dbReference type="EMBL" id="GEO40402.1"/>
    </source>
</evidence>
<feature type="domain" description="Phosphoribosyltransferase" evidence="2">
    <location>
        <begin position="196"/>
        <end position="253"/>
    </location>
</feature>
<dbReference type="AlphaFoldDB" id="A0A512DVB6"/>
<keyword evidence="4" id="KW-0808">Transferase</keyword>
<dbReference type="Pfam" id="PF00156">
    <property type="entry name" value="Pribosyltran"/>
    <property type="match status" value="1"/>
</dbReference>
<proteinExistence type="inferred from homology"/>
<dbReference type="PANTHER" id="PTHR47505:SF1">
    <property type="entry name" value="DNA UTILIZATION PROTEIN YHGH"/>
    <property type="match status" value="1"/>
</dbReference>